<keyword evidence="4" id="KW-0326">Glycosidase</keyword>
<sequence>MKYLNIFHANLNYAYLTPESYEFVIRHSYEMMFDTMAEHFPGVKYVFEASGFTIEQMAERTPDVLAKLNAAIADGSCEFMGSPYAHPMLPNFPEEDGLWTLRFSNDIYQQHLGFQPRSFWNPECGWRSYVPKMVHDAGYANLIGDFEAYSRSLKSDGTPQRPEIYEAEHSNEAAFYNFAFRYDLPGSEPAIHFPFNQLQGLEKDQLRMLLRSDRIAQHGVRYFMGMDGYTLESYLELIRKYSSQSEGESEGAMIVFADDAEYVGTNGWFRLKYENRPDNVFEHTPKSREKLIDLVAACLEMGEFITFDEACATLPAIEEPITFDDDSAWHGAFASTWANTPMARILRPWQDLVREKLNASEDLTESTERQAWYHLTNSYNSDGQWPPTLPESPHIVHPYNYQYCFDNLLEAEKLVGGVDHSRLETDAKNTLNEILSLQQNLVLKKAEAAMTSGIANQNTSAQQAKQLIESSRDISFRLDSGHQIRPDTYAQLAAALTEARQLVGGIEIERSEEAVN</sequence>
<proteinExistence type="inferred from homology"/>
<dbReference type="InterPro" id="IPR004300">
    <property type="entry name" value="Glyco_hydro_57_N"/>
</dbReference>
<keyword evidence="5" id="KW-1185">Reference proteome</keyword>
<dbReference type="GO" id="GO:0005975">
    <property type="term" value="P:carbohydrate metabolic process"/>
    <property type="evidence" value="ECO:0007669"/>
    <property type="project" value="InterPro"/>
</dbReference>
<dbReference type="Pfam" id="PF03065">
    <property type="entry name" value="Glyco_hydro_57"/>
    <property type="match status" value="1"/>
</dbReference>
<dbReference type="OrthoDB" id="9803279at2"/>
<feature type="domain" description="Glycoside hydrolase family 57 N-terminal" evidence="3">
    <location>
        <begin position="19"/>
        <end position="264"/>
    </location>
</feature>
<name>A0A517MZR5_9BACT</name>
<dbReference type="EMBL" id="CP036263">
    <property type="protein sequence ID" value="QDT00377.1"/>
    <property type="molecule type" value="Genomic_DNA"/>
</dbReference>
<reference evidence="4 5" key="1">
    <citation type="submission" date="2019-02" db="EMBL/GenBank/DDBJ databases">
        <title>Deep-cultivation of Planctomycetes and their phenomic and genomic characterization uncovers novel biology.</title>
        <authorList>
            <person name="Wiegand S."/>
            <person name="Jogler M."/>
            <person name="Boedeker C."/>
            <person name="Pinto D."/>
            <person name="Vollmers J."/>
            <person name="Rivas-Marin E."/>
            <person name="Kohn T."/>
            <person name="Peeters S.H."/>
            <person name="Heuer A."/>
            <person name="Rast P."/>
            <person name="Oberbeckmann S."/>
            <person name="Bunk B."/>
            <person name="Jeske O."/>
            <person name="Meyerdierks A."/>
            <person name="Storesund J.E."/>
            <person name="Kallscheuer N."/>
            <person name="Luecker S."/>
            <person name="Lage O.M."/>
            <person name="Pohl T."/>
            <person name="Merkel B.J."/>
            <person name="Hornburger P."/>
            <person name="Mueller R.-W."/>
            <person name="Bruemmer F."/>
            <person name="Labrenz M."/>
            <person name="Spormann A.M."/>
            <person name="Op den Camp H."/>
            <person name="Overmann J."/>
            <person name="Amann R."/>
            <person name="Jetten M.S.M."/>
            <person name="Mascher T."/>
            <person name="Medema M.H."/>
            <person name="Devos D.P."/>
            <person name="Kaster A.-K."/>
            <person name="Ovreas L."/>
            <person name="Rohde M."/>
            <person name="Galperin M.Y."/>
            <person name="Jogler C."/>
        </authorList>
    </citation>
    <scope>NUCLEOTIDE SEQUENCE [LARGE SCALE GENOMIC DNA]</scope>
    <source>
        <strain evidence="4 5">HG15A2</strain>
    </source>
</reference>
<dbReference type="EC" id="3.2.1.1" evidence="4"/>
<evidence type="ECO:0000313" key="5">
    <source>
        <dbReference type="Proteomes" id="UP000319852"/>
    </source>
</evidence>
<dbReference type="RefSeq" id="WP_145061842.1">
    <property type="nucleotide sequence ID" value="NZ_CP036263.1"/>
</dbReference>
<dbReference type="InterPro" id="IPR052046">
    <property type="entry name" value="GH57_Enzymes"/>
</dbReference>
<dbReference type="GO" id="GO:0004556">
    <property type="term" value="F:alpha-amylase activity"/>
    <property type="evidence" value="ECO:0007669"/>
    <property type="project" value="UniProtKB-EC"/>
</dbReference>
<dbReference type="SUPFAM" id="SSF88713">
    <property type="entry name" value="Glycoside hydrolase/deacetylase"/>
    <property type="match status" value="1"/>
</dbReference>
<dbReference type="PANTHER" id="PTHR36306:SF1">
    <property type="entry name" value="ALPHA-AMYLASE-RELATED"/>
    <property type="match status" value="1"/>
</dbReference>
<dbReference type="AlphaFoldDB" id="A0A517MZR5"/>
<evidence type="ECO:0000259" key="3">
    <source>
        <dbReference type="Pfam" id="PF03065"/>
    </source>
</evidence>
<dbReference type="Proteomes" id="UP000319852">
    <property type="component" value="Chromosome"/>
</dbReference>
<evidence type="ECO:0000256" key="1">
    <source>
        <dbReference type="ARBA" id="ARBA00006821"/>
    </source>
</evidence>
<dbReference type="Gene3D" id="3.20.110.20">
    <property type="match status" value="1"/>
</dbReference>
<dbReference type="KEGG" id="amob:HG15A2_37130"/>
<accession>A0A517MZR5</accession>
<protein>
    <submittedName>
        <fullName evidence="4">Alpha-amylase 1</fullName>
        <ecNumber evidence="4">3.2.1.1</ecNumber>
    </submittedName>
</protein>
<gene>
    <name evidence="4" type="primary">amyA_1</name>
    <name evidence="4" type="ORF">HG15A2_37130</name>
</gene>
<keyword evidence="2" id="KW-0119">Carbohydrate metabolism</keyword>
<dbReference type="InterPro" id="IPR011330">
    <property type="entry name" value="Glyco_hydro/deAcase_b/a-brl"/>
</dbReference>
<keyword evidence="4" id="KW-0378">Hydrolase</keyword>
<dbReference type="PANTHER" id="PTHR36306">
    <property type="entry name" value="ALPHA-AMYLASE-RELATED-RELATED"/>
    <property type="match status" value="1"/>
</dbReference>
<evidence type="ECO:0000313" key="4">
    <source>
        <dbReference type="EMBL" id="QDT00377.1"/>
    </source>
</evidence>
<comment type="similarity">
    <text evidence="1">Belongs to the glycosyl hydrolase 57 family.</text>
</comment>
<evidence type="ECO:0000256" key="2">
    <source>
        <dbReference type="ARBA" id="ARBA00023277"/>
    </source>
</evidence>
<organism evidence="4 5">
    <name type="scientific">Adhaeretor mobilis</name>
    <dbReference type="NCBI Taxonomy" id="1930276"/>
    <lineage>
        <taxon>Bacteria</taxon>
        <taxon>Pseudomonadati</taxon>
        <taxon>Planctomycetota</taxon>
        <taxon>Planctomycetia</taxon>
        <taxon>Pirellulales</taxon>
        <taxon>Lacipirellulaceae</taxon>
        <taxon>Adhaeretor</taxon>
    </lineage>
</organism>